<reference evidence="5 6" key="1">
    <citation type="submission" date="2018-02" db="EMBL/GenBank/DDBJ databases">
        <title>Genome sequencing of Solimonas sp. HR-BB.</title>
        <authorList>
            <person name="Lee Y."/>
            <person name="Jeon C.O."/>
        </authorList>
    </citation>
    <scope>NUCLEOTIDE SEQUENCE [LARGE SCALE GENOMIC DNA]</scope>
    <source>
        <strain evidence="5 6">HR-BB</strain>
    </source>
</reference>
<dbReference type="Proteomes" id="UP000238220">
    <property type="component" value="Unassembled WGS sequence"/>
</dbReference>
<dbReference type="OrthoDB" id="9790710at2"/>
<accession>A0A2S5THV6</accession>
<gene>
    <name evidence="5" type="ORF">C3942_06430</name>
</gene>
<dbReference type="GO" id="GO:0003677">
    <property type="term" value="F:DNA binding"/>
    <property type="evidence" value="ECO:0007669"/>
    <property type="project" value="UniProtKB-UniRule"/>
</dbReference>
<evidence type="ECO:0000313" key="6">
    <source>
        <dbReference type="Proteomes" id="UP000238220"/>
    </source>
</evidence>
<dbReference type="InterPro" id="IPR001647">
    <property type="entry name" value="HTH_TetR"/>
</dbReference>
<name>A0A2S5THV6_9GAMM</name>
<keyword evidence="1 2" id="KW-0238">DNA-binding</keyword>
<evidence type="ECO:0000256" key="3">
    <source>
        <dbReference type="SAM" id="MobiDB-lite"/>
    </source>
</evidence>
<dbReference type="RefSeq" id="WP_104229556.1">
    <property type="nucleotide sequence ID" value="NZ_PSNW01000003.1"/>
</dbReference>
<comment type="caution">
    <text evidence="5">The sequence shown here is derived from an EMBL/GenBank/DDBJ whole genome shotgun (WGS) entry which is preliminary data.</text>
</comment>
<feature type="domain" description="HTH tetR-type" evidence="4">
    <location>
        <begin position="33"/>
        <end position="96"/>
    </location>
</feature>
<dbReference type="InterPro" id="IPR009057">
    <property type="entry name" value="Homeodomain-like_sf"/>
</dbReference>
<dbReference type="PROSITE" id="PS50977">
    <property type="entry name" value="HTH_TETR_2"/>
    <property type="match status" value="1"/>
</dbReference>
<dbReference type="Gene3D" id="1.10.357.10">
    <property type="entry name" value="Tetracycline Repressor, domain 2"/>
    <property type="match status" value="1"/>
</dbReference>
<evidence type="ECO:0000313" key="5">
    <source>
        <dbReference type="EMBL" id="PPE74398.1"/>
    </source>
</evidence>
<dbReference type="EMBL" id="PSNW01000003">
    <property type="protein sequence ID" value="PPE74398.1"/>
    <property type="molecule type" value="Genomic_DNA"/>
</dbReference>
<protein>
    <submittedName>
        <fullName evidence="5">TetR/AcrR family transcriptional regulator</fullName>
    </submittedName>
</protein>
<organism evidence="5 6">
    <name type="scientific">Solimonas fluminis</name>
    <dbReference type="NCBI Taxonomy" id="2086571"/>
    <lineage>
        <taxon>Bacteria</taxon>
        <taxon>Pseudomonadati</taxon>
        <taxon>Pseudomonadota</taxon>
        <taxon>Gammaproteobacteria</taxon>
        <taxon>Nevskiales</taxon>
        <taxon>Nevskiaceae</taxon>
        <taxon>Solimonas</taxon>
    </lineage>
</organism>
<dbReference type="SUPFAM" id="SSF46689">
    <property type="entry name" value="Homeodomain-like"/>
    <property type="match status" value="1"/>
</dbReference>
<evidence type="ECO:0000256" key="1">
    <source>
        <dbReference type="ARBA" id="ARBA00023125"/>
    </source>
</evidence>
<sequence length="212" mass="24005">MRPPAKVQKKKKAAEPAAPKRQYDSPLRRQQTAETRERILAAGAEIAHHLPAWDWREMTFKAVGQRAGISERTVHRYFATERALRDAILQRLVQESGMPLEHLELRDFAGLTAHLYRYLSSFPPSSQEGVDPGLAALDVQRRRMLLSAVARSSKGWSEAEQEMAAAMLDLFWTPTYFERLGTAWQLDAGRATRAITWVIGLVEQAIKDGKRP</sequence>
<evidence type="ECO:0000259" key="4">
    <source>
        <dbReference type="PROSITE" id="PS50977"/>
    </source>
</evidence>
<feature type="DNA-binding region" description="H-T-H motif" evidence="2">
    <location>
        <begin position="59"/>
        <end position="78"/>
    </location>
</feature>
<evidence type="ECO:0000256" key="2">
    <source>
        <dbReference type="PROSITE-ProRule" id="PRU00335"/>
    </source>
</evidence>
<proteinExistence type="predicted"/>
<feature type="region of interest" description="Disordered" evidence="3">
    <location>
        <begin position="1"/>
        <end position="32"/>
    </location>
</feature>
<keyword evidence="6" id="KW-1185">Reference proteome</keyword>
<dbReference type="AlphaFoldDB" id="A0A2S5THV6"/>